<accession>A0A915JFS6</accession>
<name>A0A915JFS6_ROMCU</name>
<sequence>MPDNSTIPILRKYTVEIRSHPKFCFESVTPVRSVASAIFVELGYNDAEVVQIFYGFTQNVREHFTVVLRGLVWRQTEGKYTFDDGHVMKNALQRLIGVEHPANDLGADAAGAFFAYPLPSFAEQIFLELGQRNTKMKE</sequence>
<reference evidence="2" key="1">
    <citation type="submission" date="2022-11" db="UniProtKB">
        <authorList>
            <consortium name="WormBaseParasite"/>
        </authorList>
    </citation>
    <scope>IDENTIFICATION</scope>
</reference>
<keyword evidence="1" id="KW-1185">Reference proteome</keyword>
<dbReference type="Proteomes" id="UP000887565">
    <property type="component" value="Unplaced"/>
</dbReference>
<evidence type="ECO:0000313" key="1">
    <source>
        <dbReference type="Proteomes" id="UP000887565"/>
    </source>
</evidence>
<organism evidence="1 2">
    <name type="scientific">Romanomermis culicivorax</name>
    <name type="common">Nematode worm</name>
    <dbReference type="NCBI Taxonomy" id="13658"/>
    <lineage>
        <taxon>Eukaryota</taxon>
        <taxon>Metazoa</taxon>
        <taxon>Ecdysozoa</taxon>
        <taxon>Nematoda</taxon>
        <taxon>Enoplea</taxon>
        <taxon>Dorylaimia</taxon>
        <taxon>Mermithida</taxon>
        <taxon>Mermithoidea</taxon>
        <taxon>Mermithidae</taxon>
        <taxon>Romanomermis</taxon>
    </lineage>
</organism>
<dbReference type="AlphaFoldDB" id="A0A915JFS6"/>
<proteinExistence type="predicted"/>
<evidence type="ECO:0000313" key="2">
    <source>
        <dbReference type="WBParaSite" id="nRc.2.0.1.t25390-RA"/>
    </source>
</evidence>
<protein>
    <submittedName>
        <fullName evidence="2">Uncharacterized protein</fullName>
    </submittedName>
</protein>
<dbReference type="WBParaSite" id="nRc.2.0.1.t25390-RA">
    <property type="protein sequence ID" value="nRc.2.0.1.t25390-RA"/>
    <property type="gene ID" value="nRc.2.0.1.g25390"/>
</dbReference>